<sequence length="91" mass="10235">MYRSGSSTRVSDEFFSTPTAIPTTTDTEHQLPTYNPESHLAKKDKIRLRSAETAIHIIPLLLILCAVILWFCSTPVDMANKGDPFAVRMRI</sequence>
<gene>
    <name evidence="2" type="ORF">DH2020_048797</name>
</gene>
<reference evidence="2 3" key="1">
    <citation type="journal article" date="2021" name="Comput. Struct. Biotechnol. J.">
        <title>De novo genome assembly of the potent medicinal plant Rehmannia glutinosa using nanopore technology.</title>
        <authorList>
            <person name="Ma L."/>
            <person name="Dong C."/>
            <person name="Song C."/>
            <person name="Wang X."/>
            <person name="Zheng X."/>
            <person name="Niu Y."/>
            <person name="Chen S."/>
            <person name="Feng W."/>
        </authorList>
    </citation>
    <scope>NUCLEOTIDE SEQUENCE [LARGE SCALE GENOMIC DNA]</scope>
    <source>
        <strain evidence="2">DH-2019</strain>
    </source>
</reference>
<keyword evidence="1" id="KW-0812">Transmembrane</keyword>
<organism evidence="2 3">
    <name type="scientific">Rehmannia glutinosa</name>
    <name type="common">Chinese foxglove</name>
    <dbReference type="NCBI Taxonomy" id="99300"/>
    <lineage>
        <taxon>Eukaryota</taxon>
        <taxon>Viridiplantae</taxon>
        <taxon>Streptophyta</taxon>
        <taxon>Embryophyta</taxon>
        <taxon>Tracheophyta</taxon>
        <taxon>Spermatophyta</taxon>
        <taxon>Magnoliopsida</taxon>
        <taxon>eudicotyledons</taxon>
        <taxon>Gunneridae</taxon>
        <taxon>Pentapetalae</taxon>
        <taxon>asterids</taxon>
        <taxon>lamiids</taxon>
        <taxon>Lamiales</taxon>
        <taxon>Orobanchaceae</taxon>
        <taxon>Rehmannieae</taxon>
        <taxon>Rehmannia</taxon>
    </lineage>
</organism>
<accession>A0ABR0U4Q1</accession>
<keyword evidence="3" id="KW-1185">Reference proteome</keyword>
<protein>
    <recommendedName>
        <fullName evidence="4">Transmembrane protein</fullName>
    </recommendedName>
</protein>
<evidence type="ECO:0000313" key="3">
    <source>
        <dbReference type="Proteomes" id="UP001318860"/>
    </source>
</evidence>
<dbReference type="Proteomes" id="UP001318860">
    <property type="component" value="Unassembled WGS sequence"/>
</dbReference>
<dbReference type="PANTHER" id="PTHR34189:SF13">
    <property type="entry name" value="TRANSMEMBRANE PROTEIN"/>
    <property type="match status" value="1"/>
</dbReference>
<evidence type="ECO:0000256" key="1">
    <source>
        <dbReference type="SAM" id="Phobius"/>
    </source>
</evidence>
<comment type="caution">
    <text evidence="2">The sequence shown here is derived from an EMBL/GenBank/DDBJ whole genome shotgun (WGS) entry which is preliminary data.</text>
</comment>
<keyword evidence="1" id="KW-0472">Membrane</keyword>
<keyword evidence="1" id="KW-1133">Transmembrane helix</keyword>
<dbReference type="EMBL" id="JABTTQ020003441">
    <property type="protein sequence ID" value="KAK6117470.1"/>
    <property type="molecule type" value="Genomic_DNA"/>
</dbReference>
<proteinExistence type="predicted"/>
<dbReference type="PANTHER" id="PTHR34189">
    <property type="entry name" value="TRANSMEMBRANE PROTEIN"/>
    <property type="match status" value="1"/>
</dbReference>
<feature type="transmembrane region" description="Helical" evidence="1">
    <location>
        <begin position="53"/>
        <end position="71"/>
    </location>
</feature>
<name>A0ABR0U4Q1_REHGL</name>
<evidence type="ECO:0008006" key="4">
    <source>
        <dbReference type="Google" id="ProtNLM"/>
    </source>
</evidence>
<evidence type="ECO:0000313" key="2">
    <source>
        <dbReference type="EMBL" id="KAK6117470.1"/>
    </source>
</evidence>